<accession>A0A165BF07</accession>
<dbReference type="OrthoDB" id="3270129at2759"/>
<organism evidence="1 2">
    <name type="scientific">Exidia glandulosa HHB12029</name>
    <dbReference type="NCBI Taxonomy" id="1314781"/>
    <lineage>
        <taxon>Eukaryota</taxon>
        <taxon>Fungi</taxon>
        <taxon>Dikarya</taxon>
        <taxon>Basidiomycota</taxon>
        <taxon>Agaricomycotina</taxon>
        <taxon>Agaricomycetes</taxon>
        <taxon>Auriculariales</taxon>
        <taxon>Exidiaceae</taxon>
        <taxon>Exidia</taxon>
    </lineage>
</organism>
<evidence type="ECO:0000313" key="1">
    <source>
        <dbReference type="EMBL" id="KZV80494.1"/>
    </source>
</evidence>
<protein>
    <submittedName>
        <fullName evidence="1">Uncharacterized protein</fullName>
    </submittedName>
</protein>
<gene>
    <name evidence="1" type="ORF">EXIGLDRAFT_780884</name>
</gene>
<dbReference type="AlphaFoldDB" id="A0A165BF07"/>
<keyword evidence="2" id="KW-1185">Reference proteome</keyword>
<evidence type="ECO:0000313" key="2">
    <source>
        <dbReference type="Proteomes" id="UP000077266"/>
    </source>
</evidence>
<name>A0A165BF07_EXIGL</name>
<reference evidence="1 2" key="1">
    <citation type="journal article" date="2016" name="Mol. Biol. Evol.">
        <title>Comparative Genomics of Early-Diverging Mushroom-Forming Fungi Provides Insights into the Origins of Lignocellulose Decay Capabilities.</title>
        <authorList>
            <person name="Nagy L.G."/>
            <person name="Riley R."/>
            <person name="Tritt A."/>
            <person name="Adam C."/>
            <person name="Daum C."/>
            <person name="Floudas D."/>
            <person name="Sun H."/>
            <person name="Yadav J.S."/>
            <person name="Pangilinan J."/>
            <person name="Larsson K.H."/>
            <person name="Matsuura K."/>
            <person name="Barry K."/>
            <person name="Labutti K."/>
            <person name="Kuo R."/>
            <person name="Ohm R.A."/>
            <person name="Bhattacharya S.S."/>
            <person name="Shirouzu T."/>
            <person name="Yoshinaga Y."/>
            <person name="Martin F.M."/>
            <person name="Grigoriev I.V."/>
            <person name="Hibbett D.S."/>
        </authorList>
    </citation>
    <scope>NUCLEOTIDE SEQUENCE [LARGE SCALE GENOMIC DNA]</scope>
    <source>
        <strain evidence="1 2">HHB12029</strain>
    </source>
</reference>
<dbReference type="EMBL" id="KV426476">
    <property type="protein sequence ID" value="KZV80494.1"/>
    <property type="molecule type" value="Genomic_DNA"/>
</dbReference>
<dbReference type="Proteomes" id="UP000077266">
    <property type="component" value="Unassembled WGS sequence"/>
</dbReference>
<dbReference type="InParanoid" id="A0A165BF07"/>
<sequence>MSLLSTQNSSALVQQLWQRPTLPGDPTTPSGADKADIVPSSIVDLANWLRVLTKTRLVDKNRPFVVVHRTEGSQTPPCEVSIRLQGFLMKPVLRSLGNWDGTSHNAWKAVQSLALAGNDSEPWLVTLAQLNNVIKVVTRMVAKANEDAVEHLFVEEPTTVIPFQRRVFTKSSSLRGDDKHPIPEDAGRHMDTIRKMSSQWGFGVPLVLGVLQGDIVRPCQHVVLAEGDFVDVVASLEVVLKRGLPRVHFLVDRVIQLCPALPPIPAQVATNDVEEVVLRRRVHDIFAKGPLPPAAQE</sequence>
<proteinExistence type="predicted"/>